<dbReference type="GO" id="GO:0008080">
    <property type="term" value="F:N-acetyltransferase activity"/>
    <property type="evidence" value="ECO:0007669"/>
    <property type="project" value="TreeGrafter"/>
</dbReference>
<keyword evidence="1" id="KW-1133">Transmembrane helix</keyword>
<dbReference type="SUPFAM" id="SSF52777">
    <property type="entry name" value="CoA-dependent acyltransferases"/>
    <property type="match status" value="1"/>
</dbReference>
<evidence type="ECO:0000256" key="1">
    <source>
        <dbReference type="SAM" id="Phobius"/>
    </source>
</evidence>
<reference evidence="2" key="2">
    <citation type="submission" date="2023-06" db="EMBL/GenBank/DDBJ databases">
        <authorList>
            <consortium name="Lawrence Berkeley National Laboratory"/>
            <person name="Haridas S."/>
            <person name="Hensen N."/>
            <person name="Bonometti L."/>
            <person name="Westerberg I."/>
            <person name="Brannstrom I.O."/>
            <person name="Guillou S."/>
            <person name="Cros-Aarteil S."/>
            <person name="Calhoun S."/>
            <person name="Kuo A."/>
            <person name="Mondo S."/>
            <person name="Pangilinan J."/>
            <person name="Riley R."/>
            <person name="Labutti K."/>
            <person name="Andreopoulos B."/>
            <person name="Lipzen A."/>
            <person name="Chen C."/>
            <person name="Yanf M."/>
            <person name="Daum C."/>
            <person name="Ng V."/>
            <person name="Clum A."/>
            <person name="Steindorff A."/>
            <person name="Ohm R."/>
            <person name="Martin F."/>
            <person name="Silar P."/>
            <person name="Natvig D."/>
            <person name="Lalanne C."/>
            <person name="Gautier V."/>
            <person name="Ament-Velasquez S.L."/>
            <person name="Kruys A."/>
            <person name="Hutchinson M.I."/>
            <person name="Powell A.J."/>
            <person name="Barry K."/>
            <person name="Miller A.N."/>
            <person name="Grigoriev I.V."/>
            <person name="Debuchy R."/>
            <person name="Gladieux P."/>
            <person name="Thoren M.H."/>
            <person name="Johannesson H."/>
        </authorList>
    </citation>
    <scope>NUCLEOTIDE SEQUENCE</scope>
    <source>
        <strain evidence="2">CBS 118394</strain>
    </source>
</reference>
<keyword evidence="1" id="KW-0812">Transmembrane</keyword>
<keyword evidence="3" id="KW-1185">Reference proteome</keyword>
<keyword evidence="1" id="KW-0472">Membrane</keyword>
<gene>
    <name evidence="2" type="ORF">B0H66DRAFT_99690</name>
</gene>
<organism evidence="2 3">
    <name type="scientific">Apodospora peruviana</name>
    <dbReference type="NCBI Taxonomy" id="516989"/>
    <lineage>
        <taxon>Eukaryota</taxon>
        <taxon>Fungi</taxon>
        <taxon>Dikarya</taxon>
        <taxon>Ascomycota</taxon>
        <taxon>Pezizomycotina</taxon>
        <taxon>Sordariomycetes</taxon>
        <taxon>Sordariomycetidae</taxon>
        <taxon>Sordariales</taxon>
        <taxon>Lasiosphaeriaceae</taxon>
        <taxon>Apodospora</taxon>
    </lineage>
</organism>
<feature type="transmembrane region" description="Helical" evidence="1">
    <location>
        <begin position="203"/>
        <end position="224"/>
    </location>
</feature>
<dbReference type="AlphaFoldDB" id="A0AAE0LYV5"/>
<accession>A0AAE0LYV5</accession>
<proteinExistence type="predicted"/>
<dbReference type="Gene3D" id="3.30.559.10">
    <property type="entry name" value="Chloramphenicol acetyltransferase-like domain"/>
    <property type="match status" value="1"/>
</dbReference>
<evidence type="ECO:0000313" key="3">
    <source>
        <dbReference type="Proteomes" id="UP001283341"/>
    </source>
</evidence>
<dbReference type="Pfam" id="PF07247">
    <property type="entry name" value="AATase"/>
    <property type="match status" value="1"/>
</dbReference>
<dbReference type="InterPro" id="IPR052058">
    <property type="entry name" value="Alcohol_O-acetyltransferase"/>
</dbReference>
<dbReference type="PANTHER" id="PTHR28037:SF1">
    <property type="entry name" value="ALCOHOL O-ACETYLTRANSFERASE 1-RELATED"/>
    <property type="match status" value="1"/>
</dbReference>
<dbReference type="PANTHER" id="PTHR28037">
    <property type="entry name" value="ALCOHOL O-ACETYLTRANSFERASE 1-RELATED"/>
    <property type="match status" value="1"/>
</dbReference>
<comment type="caution">
    <text evidence="2">The sequence shown here is derived from an EMBL/GenBank/DDBJ whole genome shotgun (WGS) entry which is preliminary data.</text>
</comment>
<dbReference type="InterPro" id="IPR010828">
    <property type="entry name" value="Atf2/Sli1-like"/>
</dbReference>
<dbReference type="Proteomes" id="UP001283341">
    <property type="component" value="Unassembled WGS sequence"/>
</dbReference>
<dbReference type="InterPro" id="IPR023213">
    <property type="entry name" value="CAT-like_dom_sf"/>
</dbReference>
<dbReference type="EMBL" id="JAUEDM010000010">
    <property type="protein sequence ID" value="KAK3311959.1"/>
    <property type="molecule type" value="Genomic_DNA"/>
</dbReference>
<name>A0AAE0LYV5_9PEZI</name>
<protein>
    <submittedName>
        <fullName evidence="2">Alcohol acetyltransferase</fullName>
    </submittedName>
</protein>
<sequence length="489" mass="54314">MPDIPVLNDKTKLLRHASPNEQRTITREHLNFYHNVIIGAVYEFGDRFHVESRHSYIAPVRRCVEEHPFLNVVVGDRHTEKAFYQLATTFNLEDHITVSDRVSDDNYWTEVEGVLRTSVDKPLSPSSPLWRVIVIPLPKRNSALIAFVYSHSILDGPSGVAFHRSFLTAVRSAQNDNSPYITTPETFTLGEQFDTPKRFTISWLFLLGPLLGLFLPTFLVNWLGITGNVTAPDKGTWTGSDIFFDEAKGPRTKLVLREIDAKLVENALRASREHGVRLTGVLHQLMVRALSKAFAQHTTSGPITNFISQTAIDMRRAAGIPATEMGEFASGVYVTHPVIDETTWKGPLTEEEWAAARASTAKFADAASRLRDQPVGLLRYLPSMRKWMTGKLGKRRDCSYELSNVGAFVDHDEGEADGEGKTKITKMVFAQPGMVIGCPICLNVASVKGGSLVYTISWPAGALGVPEGVDEDELIRGVCDSLKAVFERF</sequence>
<reference evidence="2" key="1">
    <citation type="journal article" date="2023" name="Mol. Phylogenet. Evol.">
        <title>Genome-scale phylogeny and comparative genomics of the fungal order Sordariales.</title>
        <authorList>
            <person name="Hensen N."/>
            <person name="Bonometti L."/>
            <person name="Westerberg I."/>
            <person name="Brannstrom I.O."/>
            <person name="Guillou S."/>
            <person name="Cros-Aarteil S."/>
            <person name="Calhoun S."/>
            <person name="Haridas S."/>
            <person name="Kuo A."/>
            <person name="Mondo S."/>
            <person name="Pangilinan J."/>
            <person name="Riley R."/>
            <person name="LaButti K."/>
            <person name="Andreopoulos B."/>
            <person name="Lipzen A."/>
            <person name="Chen C."/>
            <person name="Yan M."/>
            <person name="Daum C."/>
            <person name="Ng V."/>
            <person name="Clum A."/>
            <person name="Steindorff A."/>
            <person name="Ohm R.A."/>
            <person name="Martin F."/>
            <person name="Silar P."/>
            <person name="Natvig D.O."/>
            <person name="Lalanne C."/>
            <person name="Gautier V."/>
            <person name="Ament-Velasquez S.L."/>
            <person name="Kruys A."/>
            <person name="Hutchinson M.I."/>
            <person name="Powell A.J."/>
            <person name="Barry K."/>
            <person name="Miller A.N."/>
            <person name="Grigoriev I.V."/>
            <person name="Debuchy R."/>
            <person name="Gladieux P."/>
            <person name="Hiltunen Thoren M."/>
            <person name="Johannesson H."/>
        </authorList>
    </citation>
    <scope>NUCLEOTIDE SEQUENCE</scope>
    <source>
        <strain evidence="2">CBS 118394</strain>
    </source>
</reference>
<evidence type="ECO:0000313" key="2">
    <source>
        <dbReference type="EMBL" id="KAK3311959.1"/>
    </source>
</evidence>